<dbReference type="Proteomes" id="UP000636709">
    <property type="component" value="Unassembled WGS sequence"/>
</dbReference>
<evidence type="ECO:0000256" key="1">
    <source>
        <dbReference type="ARBA" id="ARBA00004194"/>
    </source>
</evidence>
<keyword evidence="4 6" id="KW-0472">Membrane</keyword>
<dbReference type="OrthoDB" id="1896682at2759"/>
<evidence type="ECO:0000256" key="6">
    <source>
        <dbReference type="SAM" id="Phobius"/>
    </source>
</evidence>
<feature type="compositionally biased region" description="Low complexity" evidence="5">
    <location>
        <begin position="256"/>
        <end position="266"/>
    </location>
</feature>
<keyword evidence="3 6" id="KW-1133">Transmembrane helix</keyword>
<keyword evidence="8" id="KW-1185">Reference proteome</keyword>
<evidence type="ECO:0008006" key="9">
    <source>
        <dbReference type="Google" id="ProtNLM"/>
    </source>
</evidence>
<evidence type="ECO:0000313" key="8">
    <source>
        <dbReference type="Proteomes" id="UP000636709"/>
    </source>
</evidence>
<evidence type="ECO:0000313" key="7">
    <source>
        <dbReference type="EMBL" id="KAF8725366.1"/>
    </source>
</evidence>
<feature type="transmembrane region" description="Helical" evidence="6">
    <location>
        <begin position="135"/>
        <end position="155"/>
    </location>
</feature>
<name>A0A835F165_9POAL</name>
<proteinExistence type="predicted"/>
<comment type="subcellular location">
    <subcellularLocation>
        <location evidence="1">Golgi apparatus membrane</location>
        <topology evidence="1">Single-pass membrane protein</topology>
    </subcellularLocation>
</comment>
<comment type="caution">
    <text evidence="7">The sequence shown here is derived from an EMBL/GenBank/DDBJ whole genome shotgun (WGS) entry which is preliminary data.</text>
</comment>
<dbReference type="GO" id="GO:0000139">
    <property type="term" value="C:Golgi membrane"/>
    <property type="evidence" value="ECO:0007669"/>
    <property type="project" value="UniProtKB-SubCell"/>
</dbReference>
<dbReference type="GO" id="GO:0045492">
    <property type="term" value="P:xylan biosynthetic process"/>
    <property type="evidence" value="ECO:0007669"/>
    <property type="project" value="InterPro"/>
</dbReference>
<protein>
    <recommendedName>
        <fullName evidence="9">Polysaccharide biosynthesis domain-containing protein</fullName>
    </recommendedName>
</protein>
<keyword evidence="2 6" id="KW-0812">Transmembrane</keyword>
<reference evidence="7" key="1">
    <citation type="submission" date="2020-07" db="EMBL/GenBank/DDBJ databases">
        <title>Genome sequence and genetic diversity analysis of an under-domesticated orphan crop, white fonio (Digitaria exilis).</title>
        <authorList>
            <person name="Bennetzen J.L."/>
            <person name="Chen S."/>
            <person name="Ma X."/>
            <person name="Wang X."/>
            <person name="Yssel A.E.J."/>
            <person name="Chaluvadi S.R."/>
            <person name="Johnson M."/>
            <person name="Gangashetty P."/>
            <person name="Hamidou F."/>
            <person name="Sanogo M.D."/>
            <person name="Zwaenepoel A."/>
            <person name="Wallace J."/>
            <person name="Van De Peer Y."/>
            <person name="Van Deynze A."/>
        </authorList>
    </citation>
    <scope>NUCLEOTIDE SEQUENCE</scope>
    <source>
        <tissue evidence="7">Leaves</tissue>
    </source>
</reference>
<organism evidence="7 8">
    <name type="scientific">Digitaria exilis</name>
    <dbReference type="NCBI Taxonomy" id="1010633"/>
    <lineage>
        <taxon>Eukaryota</taxon>
        <taxon>Viridiplantae</taxon>
        <taxon>Streptophyta</taxon>
        <taxon>Embryophyta</taxon>
        <taxon>Tracheophyta</taxon>
        <taxon>Spermatophyta</taxon>
        <taxon>Magnoliopsida</taxon>
        <taxon>Liliopsida</taxon>
        <taxon>Poales</taxon>
        <taxon>Poaceae</taxon>
        <taxon>PACMAD clade</taxon>
        <taxon>Panicoideae</taxon>
        <taxon>Panicodae</taxon>
        <taxon>Paniceae</taxon>
        <taxon>Anthephorinae</taxon>
        <taxon>Digitaria</taxon>
    </lineage>
</organism>
<dbReference type="AlphaFoldDB" id="A0A835F165"/>
<dbReference type="Pfam" id="PF21729">
    <property type="entry name" value="IRX15_IRX15L_GXM"/>
    <property type="match status" value="1"/>
</dbReference>
<evidence type="ECO:0000256" key="3">
    <source>
        <dbReference type="ARBA" id="ARBA00022989"/>
    </source>
</evidence>
<feature type="transmembrane region" description="Helical" evidence="6">
    <location>
        <begin position="231"/>
        <end position="250"/>
    </location>
</feature>
<evidence type="ECO:0000256" key="4">
    <source>
        <dbReference type="ARBA" id="ARBA00023136"/>
    </source>
</evidence>
<sequence>MLVACTLRGSAGSKNGFEFPSSSFRIEQLSIDEDRVPSPHPGGTKIDRSRIYKSPIIVPRHSMQLHCPFRSECSDGIGICIRFDLRVDRISIKATEIRFHWKAKVPPPLITLPIRRNPSNPLLIFNLLCHRFTSLAPSFTITIIIAITTVLPNAITKRPNLAAAISHSPSKQGATTVQADSLLGVGLVSVGEECTDRERIEREAVASMSSPMHVRKAIHFASLRAQGKSGLALRLLLAAALAGFLLVFAARSLSSPSPSPSPSSRLQQQETPAAAAECADAGNDNNNKQGIPLAVAEALVHYTTSNTTPQQTADEIGVSLRVLQRRAPCNFLVFGLGFDSPMWAALNHGGRTVFLEEDASWIANVRSKHPSLESYHVTYDTVLTDADALLELRSHPSCVAQPDLAAAAGASCRLALKNLPRVFHELEWDLIMVDAPTGWTPESPGRMGAIYTAGMAARARRPGDGPTDVFVHDVDRPVEDAFSKAFLCEGYLAEQVGRIRHFVIPSHREKEGTPFCP</sequence>
<evidence type="ECO:0000256" key="5">
    <source>
        <dbReference type="SAM" id="MobiDB-lite"/>
    </source>
</evidence>
<dbReference type="EMBL" id="JACEFO010001653">
    <property type="protein sequence ID" value="KAF8725366.1"/>
    <property type="molecule type" value="Genomic_DNA"/>
</dbReference>
<gene>
    <name evidence="7" type="ORF">HU200_019881</name>
</gene>
<evidence type="ECO:0000256" key="2">
    <source>
        <dbReference type="ARBA" id="ARBA00022692"/>
    </source>
</evidence>
<feature type="region of interest" description="Disordered" evidence="5">
    <location>
        <begin position="256"/>
        <end position="282"/>
    </location>
</feature>
<dbReference type="PANTHER" id="PTHR31444">
    <property type="entry name" value="OS11G0490100 PROTEIN"/>
    <property type="match status" value="1"/>
</dbReference>
<dbReference type="NCBIfam" id="TIGR01627">
    <property type="entry name" value="A_thal_3515"/>
    <property type="match status" value="1"/>
</dbReference>
<feature type="compositionally biased region" description="Low complexity" evidence="5">
    <location>
        <begin position="273"/>
        <end position="282"/>
    </location>
</feature>
<accession>A0A835F165</accession>
<dbReference type="InterPro" id="IPR006514">
    <property type="entry name" value="IRX15/GXM/AGM"/>
</dbReference>